<evidence type="ECO:0008006" key="3">
    <source>
        <dbReference type="Google" id="ProtNLM"/>
    </source>
</evidence>
<dbReference type="EMBL" id="FNCO01000008">
    <property type="protein sequence ID" value="SDH81470.1"/>
    <property type="molecule type" value="Genomic_DNA"/>
</dbReference>
<dbReference type="AlphaFoldDB" id="A0A1G8FH70"/>
<sequence length="116" mass="13031">MFEPGHLHIARPALQPDDVGYDIHLRYEVSQTDSDAGMHFTMDGDINGKPFNETFDLPKDLAYNFASEASRIAEKHGLPKDTDLHAMGGQYDAMFEDIRDKLDLKSGDAVKPEHLE</sequence>
<dbReference type="InterPro" id="IPR032024">
    <property type="entry name" value="DUF5064"/>
</dbReference>
<dbReference type="OrthoDB" id="6941547at2"/>
<name>A0A1G8FH70_9PSED</name>
<organism evidence="1 2">
    <name type="scientific">Pseudomonas abietaniphila</name>
    <dbReference type="NCBI Taxonomy" id="89065"/>
    <lineage>
        <taxon>Bacteria</taxon>
        <taxon>Pseudomonadati</taxon>
        <taxon>Pseudomonadota</taxon>
        <taxon>Gammaproteobacteria</taxon>
        <taxon>Pseudomonadales</taxon>
        <taxon>Pseudomonadaceae</taxon>
        <taxon>Pseudomonas</taxon>
    </lineage>
</organism>
<evidence type="ECO:0000313" key="2">
    <source>
        <dbReference type="Proteomes" id="UP000182894"/>
    </source>
</evidence>
<evidence type="ECO:0000313" key="1">
    <source>
        <dbReference type="EMBL" id="SDH81470.1"/>
    </source>
</evidence>
<keyword evidence="2" id="KW-1185">Reference proteome</keyword>
<gene>
    <name evidence="1" type="ORF">SAMN05216605_108206</name>
</gene>
<dbReference type="RefSeq" id="WP_074753795.1">
    <property type="nucleotide sequence ID" value="NZ_FNCO01000008.1"/>
</dbReference>
<reference evidence="2" key="1">
    <citation type="submission" date="2016-10" db="EMBL/GenBank/DDBJ databases">
        <authorList>
            <person name="Varghese N."/>
            <person name="Submissions S."/>
        </authorList>
    </citation>
    <scope>NUCLEOTIDE SEQUENCE [LARGE SCALE GENOMIC DNA]</scope>
    <source>
        <strain evidence="2">ATCC 700689</strain>
    </source>
</reference>
<proteinExistence type="predicted"/>
<dbReference type="STRING" id="89065.SAMN05216605_108206"/>
<accession>A0A1G8FH70</accession>
<dbReference type="Gene3D" id="3.30.160.370">
    <property type="entry name" value="Domain of unknown function DUF5064"/>
    <property type="match status" value="1"/>
</dbReference>
<dbReference type="Proteomes" id="UP000182894">
    <property type="component" value="Unassembled WGS sequence"/>
</dbReference>
<protein>
    <recommendedName>
        <fullName evidence="3">Acetyl-CoA carboxylase alpha subunit</fullName>
    </recommendedName>
</protein>
<dbReference type="Pfam" id="PF16703">
    <property type="entry name" value="DUF5064"/>
    <property type="match status" value="1"/>
</dbReference>